<evidence type="ECO:0000313" key="3">
    <source>
        <dbReference type="Proteomes" id="UP000663873"/>
    </source>
</evidence>
<sequence length="64" mass="7382">NRARLRTPGIGARRQRNNLSFNQRVSFEDYLNTWKGIATSKPNPNDENSLLSYLSLQPKLQAQH</sequence>
<evidence type="ECO:0000313" key="2">
    <source>
        <dbReference type="EMBL" id="CAF4991477.1"/>
    </source>
</evidence>
<dbReference type="EMBL" id="CAJOBP010106749">
    <property type="protein sequence ID" value="CAF4991477.1"/>
    <property type="molecule type" value="Genomic_DNA"/>
</dbReference>
<comment type="caution">
    <text evidence="2">The sequence shown here is derived from an EMBL/GenBank/DDBJ whole genome shotgun (WGS) entry which is preliminary data.</text>
</comment>
<keyword evidence="3" id="KW-1185">Reference proteome</keyword>
<dbReference type="Proteomes" id="UP000663873">
    <property type="component" value="Unassembled WGS sequence"/>
</dbReference>
<gene>
    <name evidence="1" type="ORF">UJA718_LOCUS45685</name>
    <name evidence="2" type="ORF">UJA718_LOCUS49848</name>
</gene>
<organism evidence="2 3">
    <name type="scientific">Rotaria socialis</name>
    <dbReference type="NCBI Taxonomy" id="392032"/>
    <lineage>
        <taxon>Eukaryota</taxon>
        <taxon>Metazoa</taxon>
        <taxon>Spiralia</taxon>
        <taxon>Gnathifera</taxon>
        <taxon>Rotifera</taxon>
        <taxon>Eurotatoria</taxon>
        <taxon>Bdelloidea</taxon>
        <taxon>Philodinida</taxon>
        <taxon>Philodinidae</taxon>
        <taxon>Rotaria</taxon>
    </lineage>
</organism>
<dbReference type="AlphaFoldDB" id="A0A822A3P2"/>
<accession>A0A822A3P2</accession>
<evidence type="ECO:0000313" key="1">
    <source>
        <dbReference type="EMBL" id="CAF4904627.1"/>
    </source>
</evidence>
<dbReference type="EMBL" id="CAJOBP010077858">
    <property type="protein sequence ID" value="CAF4904627.1"/>
    <property type="molecule type" value="Genomic_DNA"/>
</dbReference>
<name>A0A822A3P2_9BILA</name>
<proteinExistence type="predicted"/>
<reference evidence="2" key="1">
    <citation type="submission" date="2021-02" db="EMBL/GenBank/DDBJ databases">
        <authorList>
            <person name="Nowell W R."/>
        </authorList>
    </citation>
    <scope>NUCLEOTIDE SEQUENCE</scope>
</reference>
<feature type="non-terminal residue" evidence="2">
    <location>
        <position position="64"/>
    </location>
</feature>
<feature type="non-terminal residue" evidence="2">
    <location>
        <position position="1"/>
    </location>
</feature>
<protein>
    <submittedName>
        <fullName evidence="2">Uncharacterized protein</fullName>
    </submittedName>
</protein>